<evidence type="ECO:0000256" key="3">
    <source>
        <dbReference type="ARBA" id="ARBA00023180"/>
    </source>
</evidence>
<dbReference type="AlphaFoldDB" id="A0A5A7QJV6"/>
<evidence type="ECO:0000313" key="8">
    <source>
        <dbReference type="EMBL" id="GER45330.1"/>
    </source>
</evidence>
<accession>A0A5A7QJV6</accession>
<feature type="domain" description="Phytocyanin" evidence="7">
    <location>
        <begin position="27"/>
        <end position="130"/>
    </location>
</feature>
<dbReference type="FunFam" id="2.60.40.420:FF:000018">
    <property type="entry name" value="Lamin-like protein"/>
    <property type="match status" value="1"/>
</dbReference>
<feature type="signal peptide" evidence="6">
    <location>
        <begin position="1"/>
        <end position="26"/>
    </location>
</feature>
<dbReference type="Proteomes" id="UP000325081">
    <property type="component" value="Unassembled WGS sequence"/>
</dbReference>
<keyword evidence="1 6" id="KW-0732">Signal</keyword>
<dbReference type="PROSITE" id="PS51485">
    <property type="entry name" value="PHYTOCYANIN"/>
    <property type="match status" value="1"/>
</dbReference>
<dbReference type="GO" id="GO:0009055">
    <property type="term" value="F:electron transfer activity"/>
    <property type="evidence" value="ECO:0007669"/>
    <property type="project" value="InterPro"/>
</dbReference>
<dbReference type="Pfam" id="PF02298">
    <property type="entry name" value="Cu_bind_like"/>
    <property type="match status" value="1"/>
</dbReference>
<dbReference type="InterPro" id="IPR008972">
    <property type="entry name" value="Cupredoxin"/>
</dbReference>
<evidence type="ECO:0000256" key="4">
    <source>
        <dbReference type="ARBA" id="ARBA00035011"/>
    </source>
</evidence>
<protein>
    <submittedName>
        <fullName evidence="8">Early nodulin-like protein 17</fullName>
    </submittedName>
</protein>
<evidence type="ECO:0000259" key="7">
    <source>
        <dbReference type="PROSITE" id="PS51485"/>
    </source>
</evidence>
<evidence type="ECO:0000256" key="2">
    <source>
        <dbReference type="ARBA" id="ARBA00023157"/>
    </source>
</evidence>
<dbReference type="OrthoDB" id="1851979at2759"/>
<dbReference type="GO" id="GO:0005886">
    <property type="term" value="C:plasma membrane"/>
    <property type="evidence" value="ECO:0007669"/>
    <property type="project" value="TreeGrafter"/>
</dbReference>
<dbReference type="InterPro" id="IPR039391">
    <property type="entry name" value="Phytocyanin-like"/>
</dbReference>
<comment type="function">
    <text evidence="5">May act as a carbohydrate transporter.</text>
</comment>
<dbReference type="EMBL" id="BKCP01007181">
    <property type="protein sequence ID" value="GER45330.1"/>
    <property type="molecule type" value="Genomic_DNA"/>
</dbReference>
<keyword evidence="3" id="KW-0325">Glycoprotein</keyword>
<evidence type="ECO:0000256" key="6">
    <source>
        <dbReference type="SAM" id="SignalP"/>
    </source>
</evidence>
<dbReference type="PANTHER" id="PTHR33021">
    <property type="entry name" value="BLUE COPPER PROTEIN"/>
    <property type="match status" value="1"/>
</dbReference>
<dbReference type="InterPro" id="IPR003245">
    <property type="entry name" value="Phytocyanin_dom"/>
</dbReference>
<sequence>MLGLRRTVGLAAALVFAAAVLQEAAAVRYTVGANGLGGWTIEAGNFSNWTIDKHFYRGDWLYFVSNRNQYQVLEVNSTTYNTCRFDHPLGNFTGGAGRDVMELNETRDYYFISSEWQCLGGMKLMVHVENPPPPPSSPPSGSGPHSSFVSGFRARALVPALLAAAAVWDSLLLLL</sequence>
<dbReference type="PANTHER" id="PTHR33021:SF547">
    <property type="entry name" value="OS03G0758500 PROTEIN"/>
    <property type="match status" value="1"/>
</dbReference>
<reference evidence="9" key="1">
    <citation type="journal article" date="2019" name="Curr. Biol.">
        <title>Genome Sequence of Striga asiatica Provides Insight into the Evolution of Plant Parasitism.</title>
        <authorList>
            <person name="Yoshida S."/>
            <person name="Kim S."/>
            <person name="Wafula E.K."/>
            <person name="Tanskanen J."/>
            <person name="Kim Y.M."/>
            <person name="Honaas L."/>
            <person name="Yang Z."/>
            <person name="Spallek T."/>
            <person name="Conn C.E."/>
            <person name="Ichihashi Y."/>
            <person name="Cheong K."/>
            <person name="Cui S."/>
            <person name="Der J.P."/>
            <person name="Gundlach H."/>
            <person name="Jiao Y."/>
            <person name="Hori C."/>
            <person name="Ishida J.K."/>
            <person name="Kasahara H."/>
            <person name="Kiba T."/>
            <person name="Kim M.S."/>
            <person name="Koo N."/>
            <person name="Laohavisit A."/>
            <person name="Lee Y.H."/>
            <person name="Lumba S."/>
            <person name="McCourt P."/>
            <person name="Mortimer J.C."/>
            <person name="Mutuku J.M."/>
            <person name="Nomura T."/>
            <person name="Sasaki-Sekimoto Y."/>
            <person name="Seto Y."/>
            <person name="Wang Y."/>
            <person name="Wakatake T."/>
            <person name="Sakakibara H."/>
            <person name="Demura T."/>
            <person name="Yamaguchi S."/>
            <person name="Yoneyama K."/>
            <person name="Manabe R.I."/>
            <person name="Nelson D.C."/>
            <person name="Schulman A.H."/>
            <person name="Timko M.P."/>
            <person name="dePamphilis C.W."/>
            <person name="Choi D."/>
            <person name="Shirasu K."/>
        </authorList>
    </citation>
    <scope>NUCLEOTIDE SEQUENCE [LARGE SCALE GENOMIC DNA]</scope>
    <source>
        <strain evidence="9">cv. UVA1</strain>
    </source>
</reference>
<evidence type="ECO:0000313" key="9">
    <source>
        <dbReference type="Proteomes" id="UP000325081"/>
    </source>
</evidence>
<keyword evidence="2" id="KW-1015">Disulfide bond</keyword>
<keyword evidence="9" id="KW-1185">Reference proteome</keyword>
<name>A0A5A7QJV6_STRAF</name>
<feature type="chain" id="PRO_5023083248" evidence="6">
    <location>
        <begin position="27"/>
        <end position="175"/>
    </location>
</feature>
<evidence type="ECO:0000256" key="1">
    <source>
        <dbReference type="ARBA" id="ARBA00022729"/>
    </source>
</evidence>
<dbReference type="Gene3D" id="2.60.40.420">
    <property type="entry name" value="Cupredoxins - blue copper proteins"/>
    <property type="match status" value="1"/>
</dbReference>
<gene>
    <name evidence="8" type="ORF">STAS_22252</name>
</gene>
<dbReference type="SUPFAM" id="SSF49503">
    <property type="entry name" value="Cupredoxins"/>
    <property type="match status" value="1"/>
</dbReference>
<organism evidence="8 9">
    <name type="scientific">Striga asiatica</name>
    <name type="common">Asiatic witchweed</name>
    <name type="synonym">Buchnera asiatica</name>
    <dbReference type="NCBI Taxonomy" id="4170"/>
    <lineage>
        <taxon>Eukaryota</taxon>
        <taxon>Viridiplantae</taxon>
        <taxon>Streptophyta</taxon>
        <taxon>Embryophyta</taxon>
        <taxon>Tracheophyta</taxon>
        <taxon>Spermatophyta</taxon>
        <taxon>Magnoliopsida</taxon>
        <taxon>eudicotyledons</taxon>
        <taxon>Gunneridae</taxon>
        <taxon>Pentapetalae</taxon>
        <taxon>asterids</taxon>
        <taxon>lamiids</taxon>
        <taxon>Lamiales</taxon>
        <taxon>Orobanchaceae</taxon>
        <taxon>Buchnereae</taxon>
        <taxon>Striga</taxon>
    </lineage>
</organism>
<comment type="similarity">
    <text evidence="4">Belongs to the early nodulin-like (ENODL) family.</text>
</comment>
<evidence type="ECO:0000256" key="5">
    <source>
        <dbReference type="ARBA" id="ARBA00037626"/>
    </source>
</evidence>
<proteinExistence type="inferred from homology"/>
<comment type="caution">
    <text evidence="8">The sequence shown here is derived from an EMBL/GenBank/DDBJ whole genome shotgun (WGS) entry which is preliminary data.</text>
</comment>